<reference evidence="5 6" key="1">
    <citation type="submission" date="2018-06" db="EMBL/GenBank/DDBJ databases">
        <title>The Genome of Cuscuta australis (Dodder) Provides Insight into the Evolution of Plant Parasitism.</title>
        <authorList>
            <person name="Liu H."/>
        </authorList>
    </citation>
    <scope>NUCLEOTIDE SEQUENCE [LARGE SCALE GENOMIC DNA]</scope>
    <source>
        <strain evidence="6">cv. Yunnan</strain>
        <tissue evidence="5">Vines</tissue>
    </source>
</reference>
<feature type="region of interest" description="VHIID" evidence="3">
    <location>
        <begin position="302"/>
        <end position="367"/>
    </location>
</feature>
<feature type="region of interest" description="Disordered" evidence="4">
    <location>
        <begin position="156"/>
        <end position="211"/>
    </location>
</feature>
<comment type="caution">
    <text evidence="3">Lacks conserved residue(s) required for the propagation of feature annotation.</text>
</comment>
<comment type="caution">
    <text evidence="5">The sequence shown here is derived from an EMBL/GenBank/DDBJ whole genome shotgun (WGS) entry which is preliminary data.</text>
</comment>
<sequence length="598" mass="67338">MLAGFSSSSTLLSPRHRLSLLRSDPSSSPEQLKACNLPSMSTHRLDLQPCSGFLRKDASSRSQAIVRPPSVVGLSIDSKQNSLRLLPPLQKRSLKRYAEQEICGYDNIAKRKKRRRGCLKKSGDSEDDEEDQDKKVLLLGSGKFWFLSGGNEYEEEESGRIHCHQETGGEPSGASTSSESPSNYSNPITDQEIGNNGSNPTNPGESSSLAEESQNGIELISLLVACVDAVTSKNITAIHHFIARLGELSSPMGPSPIRRLISYFTEALVLRVSWNWPHIFHISHPREILDVVDDDENDSTALRFLNTVTPIPKFIHFTSNEILLRVFEGKEKVHIIDFDIKQGLQWPGLFQSLASRNNPPSHIRITGVGESKQELLRTSERLSGFAERLNLSFEFHPVVDSLEDLRLWMLHVKEGESVAVNCMLQMHKVLYNGSDRALTNLLGLIRSTNPIAVVIAEQESDHNGPTLESRMAESLKYYAAVFDSLDLSLPLDSPVRVKIEAMFGREIRNIIGCEGRERYERHSRFRKWRELLGQKGNFRCLGITEREFMQSQMLLKMHSVEKYKVQKEGEEEALTISWEDQTLYTVSAWTPYDVAESS</sequence>
<evidence type="ECO:0000256" key="2">
    <source>
        <dbReference type="ARBA" id="ARBA00023163"/>
    </source>
</evidence>
<gene>
    <name evidence="5" type="ORF">DM860_011684</name>
</gene>
<keyword evidence="2" id="KW-0804">Transcription</keyword>
<feature type="compositionally biased region" description="Polar residues" evidence="4">
    <location>
        <begin position="188"/>
        <end position="211"/>
    </location>
</feature>
<feature type="region of interest" description="SAW" evidence="3">
    <location>
        <begin position="512"/>
        <end position="590"/>
    </location>
</feature>
<evidence type="ECO:0000256" key="4">
    <source>
        <dbReference type="SAM" id="MobiDB-lite"/>
    </source>
</evidence>
<protein>
    <submittedName>
        <fullName evidence="5">Uncharacterized protein</fullName>
    </submittedName>
</protein>
<dbReference type="PANTHER" id="PTHR31636">
    <property type="entry name" value="OSJNBA0084A10.13 PROTEIN-RELATED"/>
    <property type="match status" value="1"/>
</dbReference>
<feature type="region of interest" description="PFYRE" evidence="3">
    <location>
        <begin position="418"/>
        <end position="509"/>
    </location>
</feature>
<evidence type="ECO:0000256" key="1">
    <source>
        <dbReference type="ARBA" id="ARBA00023015"/>
    </source>
</evidence>
<evidence type="ECO:0000313" key="5">
    <source>
        <dbReference type="EMBL" id="RAL44407.1"/>
    </source>
</evidence>
<dbReference type="Pfam" id="PF03514">
    <property type="entry name" value="GRAS"/>
    <property type="match status" value="1"/>
</dbReference>
<proteinExistence type="inferred from homology"/>
<dbReference type="EMBL" id="NQVE01000143">
    <property type="protein sequence ID" value="RAL44407.1"/>
    <property type="molecule type" value="Genomic_DNA"/>
</dbReference>
<keyword evidence="6" id="KW-1185">Reference proteome</keyword>
<evidence type="ECO:0000256" key="3">
    <source>
        <dbReference type="PROSITE-ProRule" id="PRU01191"/>
    </source>
</evidence>
<comment type="similarity">
    <text evidence="3">Belongs to the GRAS family.</text>
</comment>
<feature type="short sequence motif" description="VHIID" evidence="3">
    <location>
        <begin position="333"/>
        <end position="337"/>
    </location>
</feature>
<feature type="compositionally biased region" description="Basic and acidic residues" evidence="4">
    <location>
        <begin position="158"/>
        <end position="167"/>
    </location>
</feature>
<organism evidence="5 6">
    <name type="scientific">Cuscuta australis</name>
    <dbReference type="NCBI Taxonomy" id="267555"/>
    <lineage>
        <taxon>Eukaryota</taxon>
        <taxon>Viridiplantae</taxon>
        <taxon>Streptophyta</taxon>
        <taxon>Embryophyta</taxon>
        <taxon>Tracheophyta</taxon>
        <taxon>Spermatophyta</taxon>
        <taxon>Magnoliopsida</taxon>
        <taxon>eudicotyledons</taxon>
        <taxon>Gunneridae</taxon>
        <taxon>Pentapetalae</taxon>
        <taxon>asterids</taxon>
        <taxon>lamiids</taxon>
        <taxon>Solanales</taxon>
        <taxon>Convolvulaceae</taxon>
        <taxon>Cuscuteae</taxon>
        <taxon>Cuscuta</taxon>
        <taxon>Cuscuta subgen. Grammica</taxon>
        <taxon>Cuscuta sect. Cleistogrammica</taxon>
    </lineage>
</organism>
<evidence type="ECO:0000313" key="6">
    <source>
        <dbReference type="Proteomes" id="UP000249390"/>
    </source>
</evidence>
<keyword evidence="1" id="KW-0805">Transcription regulation</keyword>
<dbReference type="PROSITE" id="PS50985">
    <property type="entry name" value="GRAS"/>
    <property type="match status" value="1"/>
</dbReference>
<feature type="region of interest" description="Leucine repeat II (LRII)" evidence="3">
    <location>
        <begin position="377"/>
        <end position="409"/>
    </location>
</feature>
<feature type="compositionally biased region" description="Low complexity" evidence="4">
    <location>
        <begin position="168"/>
        <end position="187"/>
    </location>
</feature>
<dbReference type="InterPro" id="IPR005202">
    <property type="entry name" value="TF_GRAS"/>
</dbReference>
<accession>A0A328DF91</accession>
<dbReference type="AlphaFoldDB" id="A0A328DF91"/>
<name>A0A328DF91_9ASTE</name>
<dbReference type="Proteomes" id="UP000249390">
    <property type="component" value="Unassembled WGS sequence"/>
</dbReference>